<accession>A0ABT9ZBB7</accession>
<gene>
    <name evidence="3" type="ORF">J2S19_000808</name>
</gene>
<keyword evidence="4" id="KW-1185">Reference proteome</keyword>
<feature type="domain" description="DUF294" evidence="2">
    <location>
        <begin position="183"/>
        <end position="316"/>
    </location>
</feature>
<dbReference type="Pfam" id="PF03445">
    <property type="entry name" value="DUF294"/>
    <property type="match status" value="1"/>
</dbReference>
<evidence type="ECO:0000313" key="3">
    <source>
        <dbReference type="EMBL" id="MDQ0229557.1"/>
    </source>
</evidence>
<dbReference type="CDD" id="cd05401">
    <property type="entry name" value="NT_GlnE_GlnD_like"/>
    <property type="match status" value="1"/>
</dbReference>
<dbReference type="InterPro" id="IPR018821">
    <property type="entry name" value="DUF294_put_nucleoTrafse_sb-bd"/>
</dbReference>
<evidence type="ECO:0000313" key="4">
    <source>
        <dbReference type="Proteomes" id="UP001234495"/>
    </source>
</evidence>
<comment type="caution">
    <text evidence="3">The sequence shown here is derived from an EMBL/GenBank/DDBJ whole genome shotgun (WGS) entry which is preliminary data.</text>
</comment>
<proteinExistence type="predicted"/>
<dbReference type="RefSeq" id="WP_307337437.1">
    <property type="nucleotide sequence ID" value="NZ_JAUSUD010000002.1"/>
</dbReference>
<dbReference type="InterPro" id="IPR005105">
    <property type="entry name" value="GlnD_Uridyltrans_N"/>
</dbReference>
<dbReference type="Pfam" id="PF10335">
    <property type="entry name" value="DUF294_C"/>
    <property type="match status" value="1"/>
</dbReference>
<sequence>MLNTIKTYEALIKWKEAHLFEYVNDTASLNQFHDEIMIQACNIAVEKVKKVIGKPPCNFAWFLTGSGGREEQGVISDQDHGIVFESDFSESQIYFKKLGSELADGLKFLGYPYCDGKIMSSNSLWCQSIDGWEKQLKTWMHEMNWEAIRYLQIFFDSRTVVGNDRYIHQLKKMIVIHANRNGQLLKRFQENMQYYKRAIGPLGQLFVQTSGKYEGCLDVKQTAFLPYVNAIRLLAIKEGVMETSTINRLNNLVKQQIYRESLDEVRSQFVKLLDLRLSAPTAIVEYDDGHYLNVKTLSKAQKKELKKILRVGKFVHHYAQALIEKGEVK</sequence>
<dbReference type="EMBL" id="JAUSUD010000002">
    <property type="protein sequence ID" value="MDQ0229557.1"/>
    <property type="molecule type" value="Genomic_DNA"/>
</dbReference>
<reference evidence="3 4" key="1">
    <citation type="submission" date="2023-07" db="EMBL/GenBank/DDBJ databases">
        <title>Genomic Encyclopedia of Type Strains, Phase IV (KMG-IV): sequencing the most valuable type-strain genomes for metagenomic binning, comparative biology and taxonomic classification.</title>
        <authorList>
            <person name="Goeker M."/>
        </authorList>
    </citation>
    <scope>NUCLEOTIDE SEQUENCE [LARGE SCALE GENOMIC DNA]</scope>
    <source>
        <strain evidence="3 4">DSM 29005</strain>
    </source>
</reference>
<organism evidence="3 4">
    <name type="scientific">Metabacillus malikii</name>
    <dbReference type="NCBI Taxonomy" id="1504265"/>
    <lineage>
        <taxon>Bacteria</taxon>
        <taxon>Bacillati</taxon>
        <taxon>Bacillota</taxon>
        <taxon>Bacilli</taxon>
        <taxon>Bacillales</taxon>
        <taxon>Bacillaceae</taxon>
        <taxon>Metabacillus</taxon>
    </lineage>
</organism>
<dbReference type="Proteomes" id="UP001234495">
    <property type="component" value="Unassembled WGS sequence"/>
</dbReference>
<name>A0ABT9ZBB7_9BACI</name>
<evidence type="ECO:0000259" key="1">
    <source>
        <dbReference type="Pfam" id="PF03445"/>
    </source>
</evidence>
<feature type="domain" description="Protein-PII uridylyltransferase N-terminal" evidence="1">
    <location>
        <begin position="29"/>
        <end position="143"/>
    </location>
</feature>
<evidence type="ECO:0000259" key="2">
    <source>
        <dbReference type="Pfam" id="PF10335"/>
    </source>
</evidence>
<protein>
    <submittedName>
        <fullName evidence="3">CBS domain-containing protein</fullName>
    </submittedName>
</protein>